<name>L7JW30_TRAHO</name>
<dbReference type="EMBL" id="JH994003">
    <property type="protein sequence ID" value="ELQ74967.1"/>
    <property type="molecule type" value="Genomic_DNA"/>
</dbReference>
<reference evidence="1 2" key="1">
    <citation type="journal article" date="2012" name="PLoS Pathog.">
        <title>The genome of the obligate intracellular parasite Trachipleistophora hominis: new insights into microsporidian genome dynamics and reductive evolution.</title>
        <authorList>
            <person name="Heinz E."/>
            <person name="Williams T.A."/>
            <person name="Nakjang S."/>
            <person name="Noel C.J."/>
            <person name="Swan D.C."/>
            <person name="Goldberg A.V."/>
            <person name="Harris S.R."/>
            <person name="Weinmaier T."/>
            <person name="Markert S."/>
            <person name="Becher D."/>
            <person name="Bernhardt J."/>
            <person name="Dagan T."/>
            <person name="Hacker C."/>
            <person name="Lucocq J.M."/>
            <person name="Schweder T."/>
            <person name="Rattei T."/>
            <person name="Hall N."/>
            <person name="Hirt R.P."/>
            <person name="Embley T.M."/>
        </authorList>
    </citation>
    <scope>NUCLEOTIDE SEQUENCE [LARGE SCALE GENOMIC DNA]</scope>
</reference>
<sequence>VNEHARQLLLPFKKVLTEKTSNEHNASLELSCIHRIHDIPSTIVCT</sequence>
<gene>
    <name evidence="1" type="ORF">THOM_2101</name>
</gene>
<protein>
    <submittedName>
        <fullName evidence="1">Uncharacterized protein</fullName>
    </submittedName>
</protein>
<dbReference type="AlphaFoldDB" id="L7JW30"/>
<evidence type="ECO:0000313" key="2">
    <source>
        <dbReference type="Proteomes" id="UP000011185"/>
    </source>
</evidence>
<dbReference type="HOGENOM" id="CLU_3193994_0_0_1"/>
<keyword evidence="2" id="KW-1185">Reference proteome</keyword>
<organism evidence="1 2">
    <name type="scientific">Trachipleistophora hominis</name>
    <name type="common">Microsporidian parasite</name>
    <dbReference type="NCBI Taxonomy" id="72359"/>
    <lineage>
        <taxon>Eukaryota</taxon>
        <taxon>Fungi</taxon>
        <taxon>Fungi incertae sedis</taxon>
        <taxon>Microsporidia</taxon>
        <taxon>Pleistophoridae</taxon>
        <taxon>Trachipleistophora</taxon>
    </lineage>
</organism>
<proteinExistence type="predicted"/>
<feature type="non-terminal residue" evidence="1">
    <location>
        <position position="1"/>
    </location>
</feature>
<evidence type="ECO:0000313" key="1">
    <source>
        <dbReference type="EMBL" id="ELQ74967.1"/>
    </source>
</evidence>
<dbReference type="Proteomes" id="UP000011185">
    <property type="component" value="Unassembled WGS sequence"/>
</dbReference>
<dbReference type="VEuPathDB" id="MicrosporidiaDB:THOM_2101"/>
<accession>L7JW30</accession>
<dbReference type="InParanoid" id="L7JW30"/>